<evidence type="ECO:0000256" key="5">
    <source>
        <dbReference type="ARBA" id="ARBA00022801"/>
    </source>
</evidence>
<dbReference type="InterPro" id="IPR007865">
    <property type="entry name" value="Aminopep_P_N"/>
</dbReference>
<keyword evidence="3" id="KW-0645">Protease</keyword>
<sequence>MSTCKSLVRQWPRFLRRPIRLVALPPSNHLVAGRTPSPRRAYSSISAAELKFGQPLHETHPHILNPGELTPGITALEYAQRRSRLANKLPKHAIAVLAASEVTYRASGIFNEFRQDSNFFYLTGFNEPNALAVIGNDGSGNNHLFHLYVREKDPKAELWDGARSGTRAAIDVFNADETGDIDRIGDLLPQI</sequence>
<evidence type="ECO:0000256" key="4">
    <source>
        <dbReference type="ARBA" id="ARBA00022723"/>
    </source>
</evidence>
<evidence type="ECO:0000313" key="8">
    <source>
        <dbReference type="EMBL" id="KAF9886985.1"/>
    </source>
</evidence>
<evidence type="ECO:0000259" key="7">
    <source>
        <dbReference type="SMART" id="SM01011"/>
    </source>
</evidence>
<feature type="domain" description="Aminopeptidase P N-terminal" evidence="7">
    <location>
        <begin position="73"/>
        <end position="190"/>
    </location>
</feature>
<gene>
    <name evidence="8" type="ORF">FE257_010601</name>
</gene>
<dbReference type="Proteomes" id="UP001194746">
    <property type="component" value="Unassembled WGS sequence"/>
</dbReference>
<dbReference type="PANTHER" id="PTHR43226">
    <property type="entry name" value="XAA-PRO AMINOPEPTIDASE 3"/>
    <property type="match status" value="1"/>
</dbReference>
<keyword evidence="5" id="KW-0378">Hydrolase</keyword>
<feature type="non-terminal residue" evidence="8">
    <location>
        <position position="1"/>
    </location>
</feature>
<keyword evidence="6" id="KW-0482">Metalloprotease</keyword>
<evidence type="ECO:0000256" key="3">
    <source>
        <dbReference type="ARBA" id="ARBA00022670"/>
    </source>
</evidence>
<dbReference type="Pfam" id="PF05195">
    <property type="entry name" value="AMP_N"/>
    <property type="match status" value="1"/>
</dbReference>
<dbReference type="GO" id="GO:0070006">
    <property type="term" value="F:metalloaminopeptidase activity"/>
    <property type="evidence" value="ECO:0007669"/>
    <property type="project" value="InterPro"/>
</dbReference>
<comment type="similarity">
    <text evidence="1">Belongs to the peptidase M24B family.</text>
</comment>
<organism evidence="8 9">
    <name type="scientific">Aspergillus nanangensis</name>
    <dbReference type="NCBI Taxonomy" id="2582783"/>
    <lineage>
        <taxon>Eukaryota</taxon>
        <taxon>Fungi</taxon>
        <taxon>Dikarya</taxon>
        <taxon>Ascomycota</taxon>
        <taxon>Pezizomycotina</taxon>
        <taxon>Eurotiomycetes</taxon>
        <taxon>Eurotiomycetidae</taxon>
        <taxon>Eurotiales</taxon>
        <taxon>Aspergillaceae</taxon>
        <taxon>Aspergillus</taxon>
        <taxon>Aspergillus subgen. Circumdati</taxon>
    </lineage>
</organism>
<evidence type="ECO:0000256" key="1">
    <source>
        <dbReference type="ARBA" id="ARBA00008766"/>
    </source>
</evidence>
<evidence type="ECO:0000313" key="9">
    <source>
        <dbReference type="Proteomes" id="UP001194746"/>
    </source>
</evidence>
<dbReference type="InterPro" id="IPR029149">
    <property type="entry name" value="Creatin/AminoP/Spt16_N"/>
</dbReference>
<dbReference type="PANTHER" id="PTHR43226:SF4">
    <property type="entry name" value="XAA-PRO AMINOPEPTIDASE 3"/>
    <property type="match status" value="1"/>
</dbReference>
<dbReference type="Gene3D" id="3.40.350.10">
    <property type="entry name" value="Creatinase/prolidase N-terminal domain"/>
    <property type="match status" value="1"/>
</dbReference>
<evidence type="ECO:0000256" key="2">
    <source>
        <dbReference type="ARBA" id="ARBA00022438"/>
    </source>
</evidence>
<keyword evidence="4" id="KW-0479">Metal-binding</keyword>
<dbReference type="AlphaFoldDB" id="A0AAD4CI96"/>
<keyword evidence="9" id="KW-1185">Reference proteome</keyword>
<dbReference type="GO" id="GO:0006508">
    <property type="term" value="P:proteolysis"/>
    <property type="evidence" value="ECO:0007669"/>
    <property type="project" value="UniProtKB-KW"/>
</dbReference>
<name>A0AAD4CI96_ASPNN</name>
<proteinExistence type="inferred from homology"/>
<evidence type="ECO:0000256" key="6">
    <source>
        <dbReference type="ARBA" id="ARBA00023049"/>
    </source>
</evidence>
<accession>A0AAD4CI96</accession>
<dbReference type="GO" id="GO:0030145">
    <property type="term" value="F:manganese ion binding"/>
    <property type="evidence" value="ECO:0007669"/>
    <property type="project" value="InterPro"/>
</dbReference>
<comment type="caution">
    <text evidence="8">The sequence shown here is derived from an EMBL/GenBank/DDBJ whole genome shotgun (WGS) entry which is preliminary data.</text>
</comment>
<dbReference type="EMBL" id="VCAU01000068">
    <property type="protein sequence ID" value="KAF9886985.1"/>
    <property type="molecule type" value="Genomic_DNA"/>
</dbReference>
<dbReference type="SMART" id="SM01011">
    <property type="entry name" value="AMP_N"/>
    <property type="match status" value="1"/>
</dbReference>
<protein>
    <recommendedName>
        <fullName evidence="7">Aminopeptidase P N-terminal domain-containing protein</fullName>
    </recommendedName>
</protein>
<reference evidence="8" key="2">
    <citation type="submission" date="2020-02" db="EMBL/GenBank/DDBJ databases">
        <authorList>
            <person name="Gilchrist C.L.M."/>
            <person name="Chooi Y.-H."/>
        </authorList>
    </citation>
    <scope>NUCLEOTIDE SEQUENCE</scope>
    <source>
        <strain evidence="8">MST-FP2251</strain>
    </source>
</reference>
<reference evidence="8" key="1">
    <citation type="journal article" date="2019" name="Beilstein J. Org. Chem.">
        <title>Nanangenines: drimane sesquiterpenoids as the dominant metabolite cohort of a novel Australian fungus, Aspergillus nanangensis.</title>
        <authorList>
            <person name="Lacey H.J."/>
            <person name="Gilchrist C.L.M."/>
            <person name="Crombie A."/>
            <person name="Kalaitzis J.A."/>
            <person name="Vuong D."/>
            <person name="Rutledge P.J."/>
            <person name="Turner P."/>
            <person name="Pitt J.I."/>
            <person name="Lacey E."/>
            <person name="Chooi Y.H."/>
            <person name="Piggott A.M."/>
        </authorList>
    </citation>
    <scope>NUCLEOTIDE SEQUENCE</scope>
    <source>
        <strain evidence="8">MST-FP2251</strain>
    </source>
</reference>
<dbReference type="GO" id="GO:0005739">
    <property type="term" value="C:mitochondrion"/>
    <property type="evidence" value="ECO:0007669"/>
    <property type="project" value="TreeGrafter"/>
</dbReference>
<dbReference type="SUPFAM" id="SSF53092">
    <property type="entry name" value="Creatinase/prolidase N-terminal domain"/>
    <property type="match status" value="1"/>
</dbReference>
<dbReference type="InterPro" id="IPR052433">
    <property type="entry name" value="X-Pro_dipept-like"/>
</dbReference>
<keyword evidence="2" id="KW-0031">Aminopeptidase</keyword>